<reference evidence="5" key="1">
    <citation type="journal article" date="2020" name="G3 (Bethesda)">
        <title>High-Quality Assemblies for Three Invasive Social Wasps from the &lt;i&gt;Vespula&lt;/i&gt; Genus.</title>
        <authorList>
            <person name="Harrop T.W.R."/>
            <person name="Guhlin J."/>
            <person name="McLaughlin G.M."/>
            <person name="Permina E."/>
            <person name="Stockwell P."/>
            <person name="Gilligan J."/>
            <person name="Le Lec M.F."/>
            <person name="Gruber M.A.M."/>
            <person name="Quinn O."/>
            <person name="Lovegrove M."/>
            <person name="Duncan E.J."/>
            <person name="Remnant E.J."/>
            <person name="Van Eeckhoven J."/>
            <person name="Graham B."/>
            <person name="Knapp R.A."/>
            <person name="Langford K.W."/>
            <person name="Kronenberg Z."/>
            <person name="Press M.O."/>
            <person name="Eacker S.M."/>
            <person name="Wilson-Rankin E.E."/>
            <person name="Purcell J."/>
            <person name="Lester P.J."/>
            <person name="Dearden P.K."/>
        </authorList>
    </citation>
    <scope>NUCLEOTIDE SEQUENCE</scope>
    <source>
        <strain evidence="5">Marl-1</strain>
    </source>
</reference>
<evidence type="ECO:0000256" key="1">
    <source>
        <dbReference type="ARBA" id="ARBA00006712"/>
    </source>
</evidence>
<dbReference type="InterPro" id="IPR011989">
    <property type="entry name" value="ARM-like"/>
</dbReference>
<dbReference type="PANTHER" id="PTHR13387">
    <property type="entry name" value="PROTEIN HGH1 HOMOLOG"/>
    <property type="match status" value="1"/>
</dbReference>
<dbReference type="Proteomes" id="UP000614350">
    <property type="component" value="Unassembled WGS sequence"/>
</dbReference>
<gene>
    <name evidence="5" type="ORF">HZH66_011263</name>
</gene>
<evidence type="ECO:0000313" key="6">
    <source>
        <dbReference type="Proteomes" id="UP000614350"/>
    </source>
</evidence>
<comment type="similarity">
    <text evidence="1">Belongs to the HGH1 family.</text>
</comment>
<evidence type="ECO:0000259" key="4">
    <source>
        <dbReference type="Pfam" id="PF04064"/>
    </source>
</evidence>
<name>A0A834JE64_VESVU</name>
<keyword evidence="6" id="KW-1185">Reference proteome</keyword>
<evidence type="ECO:0000256" key="2">
    <source>
        <dbReference type="ARBA" id="ARBA00014076"/>
    </source>
</evidence>
<dbReference type="Gene3D" id="1.25.10.10">
    <property type="entry name" value="Leucine-rich Repeat Variant"/>
    <property type="match status" value="1"/>
</dbReference>
<organism evidence="5 6">
    <name type="scientific">Vespula vulgaris</name>
    <name type="common">Yellow jacket</name>
    <name type="synonym">Wasp</name>
    <dbReference type="NCBI Taxonomy" id="7454"/>
    <lineage>
        <taxon>Eukaryota</taxon>
        <taxon>Metazoa</taxon>
        <taxon>Ecdysozoa</taxon>
        <taxon>Arthropoda</taxon>
        <taxon>Hexapoda</taxon>
        <taxon>Insecta</taxon>
        <taxon>Pterygota</taxon>
        <taxon>Neoptera</taxon>
        <taxon>Endopterygota</taxon>
        <taxon>Hymenoptera</taxon>
        <taxon>Apocrita</taxon>
        <taxon>Aculeata</taxon>
        <taxon>Vespoidea</taxon>
        <taxon>Vespidae</taxon>
        <taxon>Vespinae</taxon>
        <taxon>Vespula</taxon>
    </lineage>
</organism>
<dbReference type="Pfam" id="PF04064">
    <property type="entry name" value="DUF384"/>
    <property type="match status" value="1"/>
</dbReference>
<evidence type="ECO:0000313" key="5">
    <source>
        <dbReference type="EMBL" id="KAF7386811.1"/>
    </source>
</evidence>
<dbReference type="SUPFAM" id="SSF48371">
    <property type="entry name" value="ARM repeat"/>
    <property type="match status" value="1"/>
</dbReference>
<dbReference type="InterPro" id="IPR039717">
    <property type="entry name" value="Hgh1"/>
</dbReference>
<feature type="domain" description="Protein HGH1 N-terminal" evidence="3">
    <location>
        <begin position="109"/>
        <end position="280"/>
    </location>
</feature>
<sequence>MEVLKEIANFLTESTRLDLKAVALQNVLNITGSKEGRELLFGSLDILKQLVILMQDDSMAIAKDAALSAINISADEAGANAFLTISESMRQEKEQKYSFNLVQVCISRIMDKNSILADPCCMILSNMTRPRYLVDRVITLIEESCCTWDSIITAFTAKKYNVTGANLHYLGPVFSNLTQSPSVRRYIMDRTRNVIQRLLPFTEYTDSIVRRGGIIGTLKNCCFDVEHHEWLLSEDVDILSYLLLPLAGPEEFDDIENEKLPLDLQYLPETKERESDPDIRIMLLEALEQLCATKKGREILRDKNTYIILRELHKSEKCKEVLLACENVVDILIRTEEEIGLDNIKEVDVPTEYKDKFQKMDEEFIKDT</sequence>
<evidence type="ECO:0000259" key="3">
    <source>
        <dbReference type="Pfam" id="PF04063"/>
    </source>
</evidence>
<dbReference type="InterPro" id="IPR016024">
    <property type="entry name" value="ARM-type_fold"/>
</dbReference>
<protein>
    <recommendedName>
        <fullName evidence="2">Protein HGH1 homolog</fullName>
    </recommendedName>
</protein>
<dbReference type="InterPro" id="IPR007205">
    <property type="entry name" value="Protein_HGH1_N"/>
</dbReference>
<proteinExistence type="inferred from homology"/>
<feature type="domain" description="Protein HGH1 C-terminal" evidence="4">
    <location>
        <begin position="286"/>
        <end position="339"/>
    </location>
</feature>
<dbReference type="Pfam" id="PF04063">
    <property type="entry name" value="DUF383"/>
    <property type="match status" value="1"/>
</dbReference>
<dbReference type="PANTHER" id="PTHR13387:SF9">
    <property type="entry name" value="PROTEIN HGH1 HOMOLOG"/>
    <property type="match status" value="1"/>
</dbReference>
<dbReference type="AlphaFoldDB" id="A0A834JE64"/>
<comment type="caution">
    <text evidence="5">The sequence shown here is derived from an EMBL/GenBank/DDBJ whole genome shotgun (WGS) entry which is preliminary data.</text>
</comment>
<dbReference type="EMBL" id="JACSEA010000013">
    <property type="protein sequence ID" value="KAF7386811.1"/>
    <property type="molecule type" value="Genomic_DNA"/>
</dbReference>
<dbReference type="InterPro" id="IPR007206">
    <property type="entry name" value="Protein_HGH1_C"/>
</dbReference>
<accession>A0A834JE64</accession>